<proteinExistence type="predicted"/>
<dbReference type="EMBL" id="KN825475">
    <property type="protein sequence ID" value="KIK90752.1"/>
    <property type="molecule type" value="Genomic_DNA"/>
</dbReference>
<reference evidence="2 3" key="1">
    <citation type="submission" date="2014-04" db="EMBL/GenBank/DDBJ databases">
        <authorList>
            <consortium name="DOE Joint Genome Institute"/>
            <person name="Kuo A."/>
            <person name="Kohler A."/>
            <person name="Jargeat P."/>
            <person name="Nagy L.G."/>
            <person name="Floudas D."/>
            <person name="Copeland A."/>
            <person name="Barry K.W."/>
            <person name="Cichocki N."/>
            <person name="Veneault-Fourrey C."/>
            <person name="LaButti K."/>
            <person name="Lindquist E.A."/>
            <person name="Lipzen A."/>
            <person name="Lundell T."/>
            <person name="Morin E."/>
            <person name="Murat C."/>
            <person name="Sun H."/>
            <person name="Tunlid A."/>
            <person name="Henrissat B."/>
            <person name="Grigoriev I.V."/>
            <person name="Hibbett D.S."/>
            <person name="Martin F."/>
            <person name="Nordberg H.P."/>
            <person name="Cantor M.N."/>
            <person name="Hua S.X."/>
        </authorList>
    </citation>
    <scope>NUCLEOTIDE SEQUENCE [LARGE SCALE GENOMIC DNA]</scope>
    <source>
        <strain evidence="2 3">Ve08.2h10</strain>
    </source>
</reference>
<evidence type="ECO:0000313" key="2">
    <source>
        <dbReference type="EMBL" id="KIK90752.1"/>
    </source>
</evidence>
<dbReference type="Proteomes" id="UP000054538">
    <property type="component" value="Unassembled WGS sequence"/>
</dbReference>
<reference evidence="3" key="2">
    <citation type="submission" date="2015-01" db="EMBL/GenBank/DDBJ databases">
        <title>Evolutionary Origins and Diversification of the Mycorrhizal Mutualists.</title>
        <authorList>
            <consortium name="DOE Joint Genome Institute"/>
            <consortium name="Mycorrhizal Genomics Consortium"/>
            <person name="Kohler A."/>
            <person name="Kuo A."/>
            <person name="Nagy L.G."/>
            <person name="Floudas D."/>
            <person name="Copeland A."/>
            <person name="Barry K.W."/>
            <person name="Cichocki N."/>
            <person name="Veneault-Fourrey C."/>
            <person name="LaButti K."/>
            <person name="Lindquist E.A."/>
            <person name="Lipzen A."/>
            <person name="Lundell T."/>
            <person name="Morin E."/>
            <person name="Murat C."/>
            <person name="Riley R."/>
            <person name="Ohm R."/>
            <person name="Sun H."/>
            <person name="Tunlid A."/>
            <person name="Henrissat B."/>
            <person name="Grigoriev I.V."/>
            <person name="Hibbett D.S."/>
            <person name="Martin F."/>
        </authorList>
    </citation>
    <scope>NUCLEOTIDE SEQUENCE [LARGE SCALE GENOMIC DNA]</scope>
    <source>
        <strain evidence="3">Ve08.2h10</strain>
    </source>
</reference>
<protein>
    <submittedName>
        <fullName evidence="2">Uncharacterized protein</fullName>
    </submittedName>
</protein>
<dbReference type="AlphaFoldDB" id="A0A0D0D2P2"/>
<dbReference type="HOGENOM" id="CLU_2264592_0_0_1"/>
<evidence type="ECO:0000313" key="3">
    <source>
        <dbReference type="Proteomes" id="UP000054538"/>
    </source>
</evidence>
<keyword evidence="3" id="KW-1185">Reference proteome</keyword>
<gene>
    <name evidence="2" type="ORF">PAXRUDRAFT_14169</name>
</gene>
<organism evidence="2 3">
    <name type="scientific">Paxillus rubicundulus Ve08.2h10</name>
    <dbReference type="NCBI Taxonomy" id="930991"/>
    <lineage>
        <taxon>Eukaryota</taxon>
        <taxon>Fungi</taxon>
        <taxon>Dikarya</taxon>
        <taxon>Basidiomycota</taxon>
        <taxon>Agaricomycotina</taxon>
        <taxon>Agaricomycetes</taxon>
        <taxon>Agaricomycetidae</taxon>
        <taxon>Boletales</taxon>
        <taxon>Paxilineae</taxon>
        <taxon>Paxillaceae</taxon>
        <taxon>Paxillus</taxon>
    </lineage>
</organism>
<evidence type="ECO:0000256" key="1">
    <source>
        <dbReference type="SAM" id="MobiDB-lite"/>
    </source>
</evidence>
<feature type="region of interest" description="Disordered" evidence="1">
    <location>
        <begin position="1"/>
        <end position="30"/>
    </location>
</feature>
<dbReference type="InParanoid" id="A0A0D0D2P2"/>
<sequence length="103" mass="11131">MSSVSSGMPFSSESTSNSPTAATSTSKCSKTVVPMRKSIKDVLHKGVAAMDDDKAHSSSFKLQKLHLKFDHTHFTEESGPGTQMFLAQAELLRLQQGMAKGQE</sequence>
<accession>A0A0D0D2P2</accession>
<name>A0A0D0D2P2_9AGAM</name>